<evidence type="ECO:0000313" key="14">
    <source>
        <dbReference type="EMBL" id="XBP71343.1"/>
    </source>
</evidence>
<evidence type="ECO:0000256" key="3">
    <source>
        <dbReference type="ARBA" id="ARBA00013253"/>
    </source>
</evidence>
<dbReference type="GO" id="GO:0016301">
    <property type="term" value="F:kinase activity"/>
    <property type="evidence" value="ECO:0007669"/>
    <property type="project" value="UniProtKB-KW"/>
</dbReference>
<evidence type="ECO:0000259" key="13">
    <source>
        <dbReference type="PROSITE" id="PS00794"/>
    </source>
</evidence>
<dbReference type="InterPro" id="IPR000550">
    <property type="entry name" value="Hppk"/>
</dbReference>
<comment type="similarity">
    <text evidence="2">Belongs to the HPPK family.</text>
</comment>
<evidence type="ECO:0000256" key="2">
    <source>
        <dbReference type="ARBA" id="ARBA00005810"/>
    </source>
</evidence>
<evidence type="ECO:0000256" key="9">
    <source>
        <dbReference type="ARBA" id="ARBA00022909"/>
    </source>
</evidence>
<evidence type="ECO:0000256" key="10">
    <source>
        <dbReference type="ARBA" id="ARBA00029409"/>
    </source>
</evidence>
<evidence type="ECO:0000256" key="8">
    <source>
        <dbReference type="ARBA" id="ARBA00022840"/>
    </source>
</evidence>
<organism evidence="14">
    <name type="scientific">Polaromonas hydrogenivorans</name>
    <dbReference type="NCBI Taxonomy" id="335476"/>
    <lineage>
        <taxon>Bacteria</taxon>
        <taxon>Pseudomonadati</taxon>
        <taxon>Pseudomonadota</taxon>
        <taxon>Betaproteobacteria</taxon>
        <taxon>Burkholderiales</taxon>
        <taxon>Comamonadaceae</taxon>
        <taxon>Polaromonas</taxon>
    </lineage>
</organism>
<evidence type="ECO:0000256" key="5">
    <source>
        <dbReference type="ARBA" id="ARBA00022679"/>
    </source>
</evidence>
<dbReference type="Gene3D" id="3.30.70.560">
    <property type="entry name" value="7,8-Dihydro-6-hydroxymethylpterin-pyrophosphokinase HPPK"/>
    <property type="match status" value="1"/>
</dbReference>
<dbReference type="SUPFAM" id="SSF55083">
    <property type="entry name" value="6-hydroxymethyl-7,8-dihydropterin pyrophosphokinase, HPPK"/>
    <property type="match status" value="1"/>
</dbReference>
<comment type="function">
    <text evidence="10">Catalyzes the transfer of pyrophosphate from adenosine triphosphate (ATP) to 6-hydroxymethyl-7,8-dihydropterin, an enzymatic step in folate biosynthesis pathway.</text>
</comment>
<keyword evidence="5 14" id="KW-0808">Transferase</keyword>
<dbReference type="EMBL" id="CP157675">
    <property type="protein sequence ID" value="XBP71343.1"/>
    <property type="molecule type" value="Genomic_DNA"/>
</dbReference>
<feature type="domain" description="7,8-dihydro-6-hydroxymethylpterin-pyrophosphokinase" evidence="13">
    <location>
        <begin position="98"/>
        <end position="109"/>
    </location>
</feature>
<keyword evidence="7" id="KW-0418">Kinase</keyword>
<evidence type="ECO:0000256" key="11">
    <source>
        <dbReference type="ARBA" id="ARBA00029766"/>
    </source>
</evidence>
<evidence type="ECO:0000256" key="4">
    <source>
        <dbReference type="ARBA" id="ARBA00016218"/>
    </source>
</evidence>
<name>A0AAU7LV70_9BURK</name>
<dbReference type="RefSeq" id="WP_349280724.1">
    <property type="nucleotide sequence ID" value="NZ_CBCSCU010000001.1"/>
</dbReference>
<dbReference type="EC" id="2.7.6.3" evidence="3"/>
<dbReference type="InterPro" id="IPR035907">
    <property type="entry name" value="Hppk_sf"/>
</dbReference>
<accession>A0AAU7LV70</accession>
<evidence type="ECO:0000256" key="7">
    <source>
        <dbReference type="ARBA" id="ARBA00022777"/>
    </source>
</evidence>
<dbReference type="NCBIfam" id="TIGR01498">
    <property type="entry name" value="folK"/>
    <property type="match status" value="1"/>
</dbReference>
<dbReference type="PROSITE" id="PS00794">
    <property type="entry name" value="HPPK"/>
    <property type="match status" value="1"/>
</dbReference>
<protein>
    <recommendedName>
        <fullName evidence="4">2-amino-4-hydroxy-6-hydroxymethyldihydropteridine pyrophosphokinase</fullName>
        <ecNumber evidence="3">2.7.6.3</ecNumber>
    </recommendedName>
    <alternativeName>
        <fullName evidence="11">6-hydroxymethyl-7,8-dihydropterin pyrophosphokinase</fullName>
    </alternativeName>
    <alternativeName>
        <fullName evidence="12">7,8-dihydro-6-hydroxymethylpterin-pyrophosphokinase</fullName>
    </alternativeName>
</protein>
<dbReference type="AlphaFoldDB" id="A0AAU7LV70"/>
<proteinExistence type="inferred from homology"/>
<reference evidence="14" key="1">
    <citation type="submission" date="2024-05" db="EMBL/GenBank/DDBJ databases">
        <authorList>
            <person name="Bunk B."/>
            <person name="Swiderski J."/>
            <person name="Sproer C."/>
            <person name="Thiel V."/>
        </authorList>
    </citation>
    <scope>NUCLEOTIDE SEQUENCE</scope>
    <source>
        <strain evidence="14">DSM 17735</strain>
    </source>
</reference>
<gene>
    <name evidence="14" type="primary">folK</name>
    <name evidence="14" type="ORF">ABLV49_05950</name>
</gene>
<dbReference type="Pfam" id="PF01288">
    <property type="entry name" value="HPPK"/>
    <property type="match status" value="1"/>
</dbReference>
<dbReference type="GO" id="GO:0005524">
    <property type="term" value="F:ATP binding"/>
    <property type="evidence" value="ECO:0007669"/>
    <property type="project" value="UniProtKB-KW"/>
</dbReference>
<keyword evidence="6" id="KW-0547">Nucleotide-binding</keyword>
<dbReference type="PANTHER" id="PTHR43071:SF1">
    <property type="entry name" value="2-AMINO-4-HYDROXY-6-HYDROXYMETHYLDIHYDROPTERIDINE PYROPHOSPHOKINASE"/>
    <property type="match status" value="1"/>
</dbReference>
<dbReference type="GO" id="GO:0046656">
    <property type="term" value="P:folic acid biosynthetic process"/>
    <property type="evidence" value="ECO:0007669"/>
    <property type="project" value="UniProtKB-KW"/>
</dbReference>
<dbReference type="CDD" id="cd00483">
    <property type="entry name" value="HPPK"/>
    <property type="match status" value="1"/>
</dbReference>
<evidence type="ECO:0000256" key="6">
    <source>
        <dbReference type="ARBA" id="ARBA00022741"/>
    </source>
</evidence>
<dbReference type="GO" id="GO:0003848">
    <property type="term" value="F:2-amino-4-hydroxy-6-hydroxymethyldihydropteridine diphosphokinase activity"/>
    <property type="evidence" value="ECO:0007669"/>
    <property type="project" value="UniProtKB-EC"/>
</dbReference>
<dbReference type="PANTHER" id="PTHR43071">
    <property type="entry name" value="2-AMINO-4-HYDROXY-6-HYDROXYMETHYLDIHYDROPTERIDINE PYROPHOSPHOKINASE"/>
    <property type="match status" value="1"/>
</dbReference>
<sequence length="167" mass="17719">MRDTVTAYVALGANLGDAAAALKRAVEALGQLPLTRVSRASSLYKTAPLDTDSASESSAPGDDYLNAVVALQTGLTAPALLDALQALELQAGRERPYRNAPRTLDLDLLLYGSARMESARLTVPHPRMMQRAFVLVPLAEIAPDAVNTEALDAVRHQAIERLGDSGV</sequence>
<comment type="pathway">
    <text evidence="1">Cofactor biosynthesis; tetrahydrofolate biosynthesis; 2-amino-4-hydroxy-6-hydroxymethyl-7,8-dihydropteridine diphosphate from 7,8-dihydroneopterin triphosphate: step 4/4.</text>
</comment>
<evidence type="ECO:0000256" key="1">
    <source>
        <dbReference type="ARBA" id="ARBA00005051"/>
    </source>
</evidence>
<keyword evidence="9" id="KW-0289">Folate biosynthesis</keyword>
<evidence type="ECO:0000256" key="12">
    <source>
        <dbReference type="ARBA" id="ARBA00033413"/>
    </source>
</evidence>
<keyword evidence="8" id="KW-0067">ATP-binding</keyword>